<protein>
    <submittedName>
        <fullName evidence="12">Melanocortin receptor 5-like</fullName>
    </submittedName>
</protein>
<proteinExistence type="predicted"/>
<comment type="subcellular location">
    <subcellularLocation>
        <location evidence="1">Cell membrane</location>
        <topology evidence="1">Multi-pass membrane protein</topology>
    </subcellularLocation>
</comment>
<accession>A0ABM1EUQ0</accession>
<evidence type="ECO:0000256" key="7">
    <source>
        <dbReference type="ARBA" id="ARBA00023170"/>
    </source>
</evidence>
<name>A0ABM1EUQ0_PRICU</name>
<evidence type="ECO:0000256" key="3">
    <source>
        <dbReference type="ARBA" id="ARBA00022692"/>
    </source>
</evidence>
<reference evidence="12" key="1">
    <citation type="submission" date="2025-08" db="UniProtKB">
        <authorList>
            <consortium name="RefSeq"/>
        </authorList>
    </citation>
    <scope>IDENTIFICATION</scope>
</reference>
<feature type="domain" description="G-protein coupled receptors family 1 profile" evidence="10">
    <location>
        <begin position="56"/>
        <end position="298"/>
    </location>
</feature>
<dbReference type="Pfam" id="PF00001">
    <property type="entry name" value="7tm_1"/>
    <property type="match status" value="1"/>
</dbReference>
<dbReference type="SMART" id="SM01381">
    <property type="entry name" value="7TM_GPCR_Srsx"/>
    <property type="match status" value="1"/>
</dbReference>
<keyword evidence="3 9" id="KW-0812">Transmembrane</keyword>
<feature type="transmembrane region" description="Helical" evidence="9">
    <location>
        <begin position="247"/>
        <end position="269"/>
    </location>
</feature>
<evidence type="ECO:0000256" key="1">
    <source>
        <dbReference type="ARBA" id="ARBA00004651"/>
    </source>
</evidence>
<keyword evidence="8" id="KW-0807">Transducer</keyword>
<sequence>MDVPLFSNESNLTISSHRNNADEDYSDDANITAIKTHTRSLNVPLFVLVSLFTAVGNGLVIIVIAKIHRLRTAANMTIANLACCDFALGSTLWAGVLRRDTMPRCAVLTGFAMTLFQLSLMDIALCTINRYVAIVYPLRYNQLMTAARTGVLITLSTTYAIVIGIAAAIQVSYRWEPPSICIVDLELSPGFAYFFSSQYIILFIFMTYCYVVIARIAWDHTRRMAAASDEEREDMSALHATLKMSKIVLTVVGTSFILVSPHVLHFILIHSFPFRLRTLRFIRVNAMVLNSLMNPIIYFYKYKDFRLAVRELFGCATSTVNPSQPNVEQDP</sequence>
<dbReference type="InterPro" id="IPR000276">
    <property type="entry name" value="GPCR_Rhodpsn"/>
</dbReference>
<keyword evidence="7" id="KW-0675">Receptor</keyword>
<dbReference type="PRINTS" id="PR00237">
    <property type="entry name" value="GPCRRHODOPSN"/>
</dbReference>
<evidence type="ECO:0000256" key="6">
    <source>
        <dbReference type="ARBA" id="ARBA00023136"/>
    </source>
</evidence>
<feature type="transmembrane region" description="Helical" evidence="9">
    <location>
        <begin position="116"/>
        <end position="138"/>
    </location>
</feature>
<keyword evidence="11" id="KW-1185">Reference proteome</keyword>
<feature type="transmembrane region" description="Helical" evidence="9">
    <location>
        <begin position="45"/>
        <end position="65"/>
    </location>
</feature>
<dbReference type="PANTHER" id="PTHR24249:SF372">
    <property type="entry name" value="G-PROTEIN COUPLED RECEPTORS FAMILY 1 PROFILE DOMAIN-CONTAINING PROTEIN"/>
    <property type="match status" value="1"/>
</dbReference>
<keyword evidence="2" id="KW-1003">Cell membrane</keyword>
<dbReference type="InterPro" id="IPR050569">
    <property type="entry name" value="TAAR"/>
</dbReference>
<evidence type="ECO:0000256" key="5">
    <source>
        <dbReference type="ARBA" id="ARBA00023040"/>
    </source>
</evidence>
<evidence type="ECO:0000313" key="11">
    <source>
        <dbReference type="Proteomes" id="UP000695022"/>
    </source>
</evidence>
<dbReference type="Proteomes" id="UP000695022">
    <property type="component" value="Unplaced"/>
</dbReference>
<dbReference type="SUPFAM" id="SSF81321">
    <property type="entry name" value="Family A G protein-coupled receptor-like"/>
    <property type="match status" value="1"/>
</dbReference>
<dbReference type="Gene3D" id="1.20.1070.10">
    <property type="entry name" value="Rhodopsin 7-helix transmembrane proteins"/>
    <property type="match status" value="1"/>
</dbReference>
<keyword evidence="5" id="KW-0297">G-protein coupled receptor</keyword>
<evidence type="ECO:0000256" key="9">
    <source>
        <dbReference type="SAM" id="Phobius"/>
    </source>
</evidence>
<feature type="transmembrane region" description="Helical" evidence="9">
    <location>
        <begin position="281"/>
        <end position="300"/>
    </location>
</feature>
<dbReference type="PANTHER" id="PTHR24249">
    <property type="entry name" value="HISTAMINE RECEPTOR-RELATED G-PROTEIN COUPLED RECEPTOR"/>
    <property type="match status" value="1"/>
</dbReference>
<evidence type="ECO:0000313" key="12">
    <source>
        <dbReference type="RefSeq" id="XP_014675921.1"/>
    </source>
</evidence>
<keyword evidence="6 9" id="KW-0472">Membrane</keyword>
<dbReference type="CDD" id="cd00637">
    <property type="entry name" value="7tm_classA_rhodopsin-like"/>
    <property type="match status" value="1"/>
</dbReference>
<gene>
    <name evidence="12" type="primary">LOC106815907</name>
</gene>
<evidence type="ECO:0000256" key="8">
    <source>
        <dbReference type="ARBA" id="ARBA00023224"/>
    </source>
</evidence>
<dbReference type="PROSITE" id="PS50262">
    <property type="entry name" value="G_PROTEIN_RECEP_F1_2"/>
    <property type="match status" value="1"/>
</dbReference>
<organism evidence="11 12">
    <name type="scientific">Priapulus caudatus</name>
    <name type="common">Priapulid worm</name>
    <dbReference type="NCBI Taxonomy" id="37621"/>
    <lineage>
        <taxon>Eukaryota</taxon>
        <taxon>Metazoa</taxon>
        <taxon>Ecdysozoa</taxon>
        <taxon>Scalidophora</taxon>
        <taxon>Priapulida</taxon>
        <taxon>Priapulimorpha</taxon>
        <taxon>Priapulimorphida</taxon>
        <taxon>Priapulidae</taxon>
        <taxon>Priapulus</taxon>
    </lineage>
</organism>
<feature type="transmembrane region" description="Helical" evidence="9">
    <location>
        <begin position="77"/>
        <end position="96"/>
    </location>
</feature>
<evidence type="ECO:0000256" key="4">
    <source>
        <dbReference type="ARBA" id="ARBA00022989"/>
    </source>
</evidence>
<dbReference type="GeneID" id="106815907"/>
<keyword evidence="4 9" id="KW-1133">Transmembrane helix</keyword>
<dbReference type="InterPro" id="IPR017452">
    <property type="entry name" value="GPCR_Rhodpsn_7TM"/>
</dbReference>
<evidence type="ECO:0000259" key="10">
    <source>
        <dbReference type="PROSITE" id="PS50262"/>
    </source>
</evidence>
<feature type="transmembrane region" description="Helical" evidence="9">
    <location>
        <begin position="191"/>
        <end position="213"/>
    </location>
</feature>
<dbReference type="RefSeq" id="XP_014675921.1">
    <property type="nucleotide sequence ID" value="XM_014820435.1"/>
</dbReference>
<feature type="transmembrane region" description="Helical" evidence="9">
    <location>
        <begin position="150"/>
        <end position="171"/>
    </location>
</feature>
<evidence type="ECO:0000256" key="2">
    <source>
        <dbReference type="ARBA" id="ARBA00022475"/>
    </source>
</evidence>